<reference evidence="1" key="1">
    <citation type="submission" date="2021-03" db="EMBL/GenBank/DDBJ databases">
        <title>Description of Psychrosphaera ytuae sp. nov. isolated from deep sea sediment of South China Sea.</title>
        <authorList>
            <person name="Zhang J."/>
            <person name="Xu X.-D."/>
        </authorList>
    </citation>
    <scope>NUCLEOTIDE SEQUENCE</scope>
    <source>
        <strain evidence="1">MTZ26</strain>
    </source>
</reference>
<dbReference type="InterPro" id="IPR027600">
    <property type="entry name" value="HprK-rel_A"/>
</dbReference>
<name>A0A975DB83_9GAMM</name>
<dbReference type="KEGG" id="psym:J1N51_10135"/>
<accession>A0A975DB83</accession>
<dbReference type="InterPro" id="IPR027417">
    <property type="entry name" value="P-loop_NTPase"/>
</dbReference>
<keyword evidence="1" id="KW-0418">Kinase</keyword>
<dbReference type="Proteomes" id="UP000682739">
    <property type="component" value="Chromosome"/>
</dbReference>
<dbReference type="SUPFAM" id="SSF53795">
    <property type="entry name" value="PEP carboxykinase-like"/>
    <property type="match status" value="1"/>
</dbReference>
<protein>
    <submittedName>
        <fullName evidence="1">HprK-related kinase A</fullName>
    </submittedName>
</protein>
<dbReference type="RefSeq" id="WP_208830986.1">
    <property type="nucleotide sequence ID" value="NZ_CP072110.1"/>
</dbReference>
<dbReference type="GO" id="GO:0016301">
    <property type="term" value="F:kinase activity"/>
    <property type="evidence" value="ECO:0007669"/>
    <property type="project" value="UniProtKB-KW"/>
</dbReference>
<dbReference type="NCBIfam" id="TIGR04352">
    <property type="entry name" value="HprK_rel_A"/>
    <property type="match status" value="1"/>
</dbReference>
<keyword evidence="2" id="KW-1185">Reference proteome</keyword>
<gene>
    <name evidence="1" type="ORF">J1N51_10135</name>
</gene>
<keyword evidence="1" id="KW-0808">Transferase</keyword>
<dbReference type="Gene3D" id="3.40.50.300">
    <property type="entry name" value="P-loop containing nucleotide triphosphate hydrolases"/>
    <property type="match status" value="1"/>
</dbReference>
<proteinExistence type="predicted"/>
<evidence type="ECO:0000313" key="1">
    <source>
        <dbReference type="EMBL" id="QTH63101.1"/>
    </source>
</evidence>
<dbReference type="AlphaFoldDB" id="A0A975DB83"/>
<sequence>MKIKDVKRDSVLKEKTLGLKCGPFNISITSPFDHLFEETLSLYSDFETLKADDILDFELSITKPKSLIRRAFKSQCYFSLGSESPFAPMESHQAFGMFEWGFNWCISSYAHQYLIIHAAVLEKDGVCVVFPAPPGSGKSTLTALLTYSGWRLLSDELTLIDLSDNLIQGLARPINLKNHSIKVIQDKFPHVEHSKVMGDTHKGDVCLFKPTLKSVEEVNVKAKATHVIFPKYKSGGDTVIEQLAQSQFFFELIDNSFNYGILGQQGFEVLTDFVDGIEGYNFTYSNSDEAIELFDKLATQGKWDIKVNDDE</sequence>
<evidence type="ECO:0000313" key="2">
    <source>
        <dbReference type="Proteomes" id="UP000682739"/>
    </source>
</evidence>
<organism evidence="1 2">
    <name type="scientific">Psychrosphaera ytuae</name>
    <dbReference type="NCBI Taxonomy" id="2820710"/>
    <lineage>
        <taxon>Bacteria</taxon>
        <taxon>Pseudomonadati</taxon>
        <taxon>Pseudomonadota</taxon>
        <taxon>Gammaproteobacteria</taxon>
        <taxon>Alteromonadales</taxon>
        <taxon>Pseudoalteromonadaceae</taxon>
        <taxon>Psychrosphaera</taxon>
    </lineage>
</organism>
<dbReference type="EMBL" id="CP072110">
    <property type="protein sequence ID" value="QTH63101.1"/>
    <property type="molecule type" value="Genomic_DNA"/>
</dbReference>